<dbReference type="AlphaFoldDB" id="A0A812MAE6"/>
<accession>A0A812MAE6</accession>
<evidence type="ECO:0000313" key="1">
    <source>
        <dbReference type="EMBL" id="CAE7262603.1"/>
    </source>
</evidence>
<organism evidence="1 2">
    <name type="scientific">Symbiodinium pilosum</name>
    <name type="common">Dinoflagellate</name>
    <dbReference type="NCBI Taxonomy" id="2952"/>
    <lineage>
        <taxon>Eukaryota</taxon>
        <taxon>Sar</taxon>
        <taxon>Alveolata</taxon>
        <taxon>Dinophyceae</taxon>
        <taxon>Suessiales</taxon>
        <taxon>Symbiodiniaceae</taxon>
        <taxon>Symbiodinium</taxon>
    </lineage>
</organism>
<dbReference type="OrthoDB" id="410535at2759"/>
<comment type="caution">
    <text evidence="1">The sequence shown here is derived from an EMBL/GenBank/DDBJ whole genome shotgun (WGS) entry which is preliminary data.</text>
</comment>
<gene>
    <name evidence="1" type="ORF">SPIL2461_LOCUS5553</name>
</gene>
<name>A0A812MAE6_SYMPI</name>
<dbReference type="EMBL" id="CAJNIZ010007933">
    <property type="protein sequence ID" value="CAE7262603.1"/>
    <property type="molecule type" value="Genomic_DNA"/>
</dbReference>
<protein>
    <submittedName>
        <fullName evidence="1">Uncharacterized protein</fullName>
    </submittedName>
</protein>
<dbReference type="Proteomes" id="UP000649617">
    <property type="component" value="Unassembled WGS sequence"/>
</dbReference>
<proteinExistence type="predicted"/>
<keyword evidence="2" id="KW-1185">Reference proteome</keyword>
<evidence type="ECO:0000313" key="2">
    <source>
        <dbReference type="Proteomes" id="UP000649617"/>
    </source>
</evidence>
<reference evidence="1" key="1">
    <citation type="submission" date="2021-02" db="EMBL/GenBank/DDBJ databases">
        <authorList>
            <person name="Dougan E. K."/>
            <person name="Rhodes N."/>
            <person name="Thang M."/>
            <person name="Chan C."/>
        </authorList>
    </citation>
    <scope>NUCLEOTIDE SEQUENCE</scope>
</reference>
<sequence length="456" mass="49657">MICGDKALDIESFAKSVQLLVPCASGTTASGQTACYAAFQASGRTPSSGQIHILFLNIFATESYPFMTLVSDCLEVATAMITSGSSSHVLEIEGVRSADFPNSGWHLRFGAGGADFNSCLLGAYGLLLASGLLALSQESETQTVCNLLAGIAVSCPDRGRVVDPKVRTLRAMTQTTIEHKRHRRLDLVLAASLMKKLLKASCKKLADGSIETDEVSKEISALIKKYNSGMLHGVGHQLRGRAAFAIRMAMSEEHLPEEVFCQMVASSVDMRFNDMLLEMRPYKGSEKAQLLILKEMLKDDRAENLERQQYPTAGLSGLVGRCNLFVNIMVDLIDHANVMEDQKEQLNKAFEDGRLTARLDKMLAISLPETYVHTKDFGALVKENIPMIQEILLGAPAASPMASVESAQAEADKEAADLRAAEVQRKIWLQNFEHDWAIFEAACLAIGPLVPCSNAL</sequence>